<feature type="transmembrane region" description="Helical" evidence="8">
    <location>
        <begin position="178"/>
        <end position="196"/>
    </location>
</feature>
<dbReference type="InterPro" id="IPR027417">
    <property type="entry name" value="P-loop_NTPase"/>
</dbReference>
<dbReference type="Proteomes" id="UP000553442">
    <property type="component" value="Unassembled WGS sequence"/>
</dbReference>
<protein>
    <submittedName>
        <fullName evidence="11">ATP-binding cassette subfamily C protein CydC</fullName>
    </submittedName>
</protein>
<dbReference type="SUPFAM" id="SSF52540">
    <property type="entry name" value="P-loop containing nucleoside triphosphate hydrolases"/>
    <property type="match status" value="1"/>
</dbReference>
<evidence type="ECO:0000313" key="12">
    <source>
        <dbReference type="Proteomes" id="UP000553442"/>
    </source>
</evidence>
<dbReference type="InterPro" id="IPR014223">
    <property type="entry name" value="ABC_CydC/D"/>
</dbReference>
<dbReference type="GO" id="GO:0005524">
    <property type="term" value="F:ATP binding"/>
    <property type="evidence" value="ECO:0007669"/>
    <property type="project" value="UniProtKB-KW"/>
</dbReference>
<keyword evidence="4 11" id="KW-0067">ATP-binding</keyword>
<organism evidence="11 12">
    <name type="scientific">Halomonas campaniensis</name>
    <dbReference type="NCBI Taxonomy" id="213554"/>
    <lineage>
        <taxon>Bacteria</taxon>
        <taxon>Pseudomonadati</taxon>
        <taxon>Pseudomonadota</taxon>
        <taxon>Gammaproteobacteria</taxon>
        <taxon>Oceanospirillales</taxon>
        <taxon>Halomonadaceae</taxon>
        <taxon>Halomonas</taxon>
    </lineage>
</organism>
<feature type="transmembrane region" description="Helical" evidence="8">
    <location>
        <begin position="28"/>
        <end position="53"/>
    </location>
</feature>
<dbReference type="InterPro" id="IPR039421">
    <property type="entry name" value="Type_1_exporter"/>
</dbReference>
<feature type="domain" description="ABC transporter" evidence="9">
    <location>
        <begin position="360"/>
        <end position="580"/>
    </location>
</feature>
<keyword evidence="12" id="KW-1185">Reference proteome</keyword>
<evidence type="ECO:0000256" key="7">
    <source>
        <dbReference type="SAM" id="Coils"/>
    </source>
</evidence>
<dbReference type="GO" id="GO:0016887">
    <property type="term" value="F:ATP hydrolysis activity"/>
    <property type="evidence" value="ECO:0007669"/>
    <property type="project" value="InterPro"/>
</dbReference>
<keyword evidence="5 8" id="KW-1133">Transmembrane helix</keyword>
<dbReference type="PROSITE" id="PS50893">
    <property type="entry name" value="ABC_TRANSPORTER_2"/>
    <property type="match status" value="1"/>
</dbReference>
<dbReference type="Gene3D" id="1.20.1560.10">
    <property type="entry name" value="ABC transporter type 1, transmembrane domain"/>
    <property type="match status" value="1"/>
</dbReference>
<dbReference type="NCBIfam" id="TIGR02868">
    <property type="entry name" value="CydC"/>
    <property type="match status" value="1"/>
</dbReference>
<dbReference type="PROSITE" id="PS00211">
    <property type="entry name" value="ABC_TRANSPORTER_1"/>
    <property type="match status" value="1"/>
</dbReference>
<dbReference type="SMART" id="SM00382">
    <property type="entry name" value="AAA"/>
    <property type="match status" value="1"/>
</dbReference>
<keyword evidence="3" id="KW-0547">Nucleotide-binding</keyword>
<dbReference type="RefSeq" id="WP_183329290.1">
    <property type="nucleotide sequence ID" value="NZ_JACHZF010000001.1"/>
</dbReference>
<dbReference type="Pfam" id="PF00005">
    <property type="entry name" value="ABC_tran"/>
    <property type="match status" value="1"/>
</dbReference>
<dbReference type="GO" id="GO:0015421">
    <property type="term" value="F:ABC-type oligopeptide transporter activity"/>
    <property type="evidence" value="ECO:0007669"/>
    <property type="project" value="TreeGrafter"/>
</dbReference>
<comment type="subcellular location">
    <subcellularLocation>
        <location evidence="1">Cell membrane</location>
        <topology evidence="1">Multi-pass membrane protein</topology>
    </subcellularLocation>
</comment>
<dbReference type="PANTHER" id="PTHR43394">
    <property type="entry name" value="ATP-DEPENDENT PERMEASE MDL1, MITOCHONDRIAL"/>
    <property type="match status" value="1"/>
</dbReference>
<evidence type="ECO:0000256" key="1">
    <source>
        <dbReference type="ARBA" id="ARBA00004651"/>
    </source>
</evidence>
<name>A0A7W5P9R9_9GAMM</name>
<evidence type="ECO:0000256" key="3">
    <source>
        <dbReference type="ARBA" id="ARBA00022741"/>
    </source>
</evidence>
<evidence type="ECO:0000256" key="5">
    <source>
        <dbReference type="ARBA" id="ARBA00022989"/>
    </source>
</evidence>
<evidence type="ECO:0000256" key="6">
    <source>
        <dbReference type="ARBA" id="ARBA00023136"/>
    </source>
</evidence>
<dbReference type="SUPFAM" id="SSF90123">
    <property type="entry name" value="ABC transporter transmembrane region"/>
    <property type="match status" value="1"/>
</dbReference>
<dbReference type="InterPro" id="IPR017871">
    <property type="entry name" value="ABC_transporter-like_CS"/>
</dbReference>
<feature type="domain" description="ABC transmembrane type-1" evidence="10">
    <location>
        <begin position="34"/>
        <end position="316"/>
    </location>
</feature>
<sequence length="580" mass="61709">MRDRHGSASLIGSLRPWLRLLDRRRGRLLAGAALLGLTLASAIGLLALSGWFITATGLTGLLLAAGVAASLDVYVPGGGIRFFAVSRTVSRYLERLYNHDTVLRLLADLRARLFGVLAELDGHALSRRRASDWLNRLTADIDTLDSLYLRLLAPAGVGLLAILALAGFLAIWAPTVGLVSGAWLLAGWCWLTLGQARLGMAASRRQVDDLEALRARLVEQLQGLAELEAYGSLAAHRRQLEEVEARLYRDQRRLGARVALGNALAALFVGLGALLALWLAAQAFGAGRLSGPLMVMMPLAMLAMSEALASLPAAFTWLGATRGAAERLNALEARARTPMAAEAPEAAPPSRQSTALSASLSSVSLRYPGALTPALAEVSFTLAPGERVALCGASGAGKSSVAALLLRQLVPEGGEVLLDGQPLAAWPEAALRERVAALTQRIDLFDDSLAANLRLAAPEADDEALWQALAWVELEAWAMSLPSGLATRVGEGGRRLSGGQARRLALARLWLRDPGLVLLDEPFAGLDAGTVSRLAPRLDAWLAGRSVIFLVHQLDGGPFDPPGVQRRLTLVEGRLERYTC</sequence>
<dbReference type="InterPro" id="IPR036640">
    <property type="entry name" value="ABC1_TM_sf"/>
</dbReference>
<evidence type="ECO:0000313" key="11">
    <source>
        <dbReference type="EMBL" id="MBB3329196.1"/>
    </source>
</evidence>
<dbReference type="PROSITE" id="PS50929">
    <property type="entry name" value="ABC_TM1F"/>
    <property type="match status" value="1"/>
</dbReference>
<evidence type="ECO:0000259" key="10">
    <source>
        <dbReference type="PROSITE" id="PS50929"/>
    </source>
</evidence>
<feature type="transmembrane region" description="Helical" evidence="8">
    <location>
        <begin position="293"/>
        <end position="318"/>
    </location>
</feature>
<dbReference type="GO" id="GO:0034775">
    <property type="term" value="P:glutathione transmembrane transport"/>
    <property type="evidence" value="ECO:0007669"/>
    <property type="project" value="InterPro"/>
</dbReference>
<feature type="coiled-coil region" evidence="7">
    <location>
        <begin position="200"/>
        <end position="253"/>
    </location>
</feature>
<dbReference type="PANTHER" id="PTHR43394:SF1">
    <property type="entry name" value="ATP-BINDING CASSETTE SUB-FAMILY B MEMBER 10, MITOCHONDRIAL"/>
    <property type="match status" value="1"/>
</dbReference>
<dbReference type="GO" id="GO:0045454">
    <property type="term" value="P:cell redox homeostasis"/>
    <property type="evidence" value="ECO:0007669"/>
    <property type="project" value="InterPro"/>
</dbReference>
<dbReference type="InterPro" id="IPR011527">
    <property type="entry name" value="ABC1_TM_dom"/>
</dbReference>
<dbReference type="InterPro" id="IPR003593">
    <property type="entry name" value="AAA+_ATPase"/>
</dbReference>
<evidence type="ECO:0000256" key="4">
    <source>
        <dbReference type="ARBA" id="ARBA00022840"/>
    </source>
</evidence>
<gene>
    <name evidence="11" type="ORF">BDK63_000032</name>
</gene>
<keyword evidence="7" id="KW-0175">Coiled coil</keyword>
<dbReference type="GO" id="GO:0005886">
    <property type="term" value="C:plasma membrane"/>
    <property type="evidence" value="ECO:0007669"/>
    <property type="project" value="UniProtKB-SubCell"/>
</dbReference>
<reference evidence="11 12" key="1">
    <citation type="submission" date="2020-08" db="EMBL/GenBank/DDBJ databases">
        <title>Genomic Encyclopedia of Archaeal and Bacterial Type Strains, Phase II (KMG-II): from individual species to whole genera.</title>
        <authorList>
            <person name="Goeker M."/>
        </authorList>
    </citation>
    <scope>NUCLEOTIDE SEQUENCE [LARGE SCALE GENOMIC DNA]</scope>
    <source>
        <strain evidence="11 12">5AG</strain>
    </source>
</reference>
<feature type="transmembrane region" description="Helical" evidence="8">
    <location>
        <begin position="258"/>
        <end position="281"/>
    </location>
</feature>
<accession>A0A7W5P9R9</accession>
<evidence type="ECO:0000259" key="9">
    <source>
        <dbReference type="PROSITE" id="PS50893"/>
    </source>
</evidence>
<evidence type="ECO:0000256" key="2">
    <source>
        <dbReference type="ARBA" id="ARBA00022692"/>
    </source>
</evidence>
<dbReference type="EMBL" id="JACHZF010000001">
    <property type="protein sequence ID" value="MBB3329196.1"/>
    <property type="molecule type" value="Genomic_DNA"/>
</dbReference>
<evidence type="ECO:0000256" key="8">
    <source>
        <dbReference type="SAM" id="Phobius"/>
    </source>
</evidence>
<dbReference type="AlphaFoldDB" id="A0A7W5P9R9"/>
<feature type="transmembrane region" description="Helical" evidence="8">
    <location>
        <begin position="59"/>
        <end position="84"/>
    </location>
</feature>
<dbReference type="Gene3D" id="3.40.50.300">
    <property type="entry name" value="P-loop containing nucleotide triphosphate hydrolases"/>
    <property type="match status" value="1"/>
</dbReference>
<dbReference type="Pfam" id="PF00664">
    <property type="entry name" value="ABC_membrane"/>
    <property type="match status" value="1"/>
</dbReference>
<comment type="caution">
    <text evidence="11">The sequence shown here is derived from an EMBL/GenBank/DDBJ whole genome shotgun (WGS) entry which is preliminary data.</text>
</comment>
<keyword evidence="6 8" id="KW-0472">Membrane</keyword>
<dbReference type="InterPro" id="IPR003439">
    <property type="entry name" value="ABC_transporter-like_ATP-bd"/>
</dbReference>
<feature type="transmembrane region" description="Helical" evidence="8">
    <location>
        <begin position="151"/>
        <end position="172"/>
    </location>
</feature>
<keyword evidence="2 8" id="KW-0812">Transmembrane</keyword>
<proteinExistence type="predicted"/>